<keyword evidence="11" id="KW-1185">Reference proteome</keyword>
<protein>
    <recommendedName>
        <fullName evidence="8 9">Triosephosphate isomerase</fullName>
        <shortName evidence="8">TIM</shortName>
        <shortName evidence="8">TPI</shortName>
        <ecNumber evidence="8 9">5.3.1.1</ecNumber>
    </recommendedName>
    <alternativeName>
        <fullName evidence="8">Triose-phosphate isomerase</fullName>
    </alternativeName>
</protein>
<feature type="binding site" evidence="8">
    <location>
        <position position="173"/>
    </location>
    <ligand>
        <name>substrate</name>
    </ligand>
</feature>
<feature type="binding site" evidence="8">
    <location>
        <position position="212"/>
    </location>
    <ligand>
        <name>substrate</name>
    </ligand>
</feature>
<dbReference type="EC" id="5.3.1.1" evidence="8 9"/>
<comment type="subcellular location">
    <subcellularLocation>
        <location evidence="8 9">Cytoplasm</location>
    </subcellularLocation>
</comment>
<evidence type="ECO:0000256" key="1">
    <source>
        <dbReference type="ARBA" id="ARBA00004680"/>
    </source>
</evidence>
<dbReference type="OrthoDB" id="9809429at2"/>
<dbReference type="FunFam" id="3.20.20.70:FF:000016">
    <property type="entry name" value="Triosephosphate isomerase"/>
    <property type="match status" value="1"/>
</dbReference>
<dbReference type="GO" id="GO:0006096">
    <property type="term" value="P:glycolytic process"/>
    <property type="evidence" value="ECO:0007669"/>
    <property type="project" value="UniProtKB-UniRule"/>
</dbReference>
<dbReference type="GO" id="GO:0004807">
    <property type="term" value="F:triose-phosphate isomerase activity"/>
    <property type="evidence" value="ECO:0007669"/>
    <property type="project" value="UniProtKB-UniRule"/>
</dbReference>
<comment type="similarity">
    <text evidence="3 8 9">Belongs to the triosephosphate isomerase family.</text>
</comment>
<dbReference type="GO" id="GO:0005829">
    <property type="term" value="C:cytosol"/>
    <property type="evidence" value="ECO:0007669"/>
    <property type="project" value="TreeGrafter"/>
</dbReference>
<keyword evidence="4 8" id="KW-0312">Gluconeogenesis</keyword>
<evidence type="ECO:0000256" key="9">
    <source>
        <dbReference type="RuleBase" id="RU363013"/>
    </source>
</evidence>
<dbReference type="PANTHER" id="PTHR21139">
    <property type="entry name" value="TRIOSEPHOSPHATE ISOMERASE"/>
    <property type="match status" value="1"/>
</dbReference>
<sequence>MREKMVAGNWKMHGSLVDNKQLLDEVAAGVDGLKEARLAVCVPYPYLSSVQDALRSTNIAWGAQNVSQYEKGAYTGEVSTSMLKDFECRYVIVGHSERRTLFGENNTIVAEKYLAAQRAGITPILCVGETLEQREAGTTERVIEDQLTAVIRLAGIDSLSQAVVAYEPIWAIGTGKTASPQQAQDVHSFIRTGIANENASIARELAILYGGSVKANNAPELFAMPDIDGGLIGGASLIASEFIAICRALHH</sequence>
<dbReference type="InterPro" id="IPR020861">
    <property type="entry name" value="Triosephosphate_isomerase_AS"/>
</dbReference>
<feature type="binding site" evidence="8">
    <location>
        <begin position="9"/>
        <end position="11"/>
    </location>
    <ligand>
        <name>substrate</name>
    </ligand>
</feature>
<evidence type="ECO:0000313" key="10">
    <source>
        <dbReference type="EMBL" id="SEO58082.1"/>
    </source>
</evidence>
<feature type="active site" description="Proton acceptor" evidence="8">
    <location>
        <position position="167"/>
    </location>
</feature>
<dbReference type="UniPathway" id="UPA00109">
    <property type="reaction ID" value="UER00189"/>
</dbReference>
<evidence type="ECO:0000256" key="7">
    <source>
        <dbReference type="ARBA" id="ARBA00023235"/>
    </source>
</evidence>
<feature type="binding site" evidence="8">
    <location>
        <begin position="233"/>
        <end position="234"/>
    </location>
    <ligand>
        <name>substrate</name>
    </ligand>
</feature>
<evidence type="ECO:0000256" key="4">
    <source>
        <dbReference type="ARBA" id="ARBA00022432"/>
    </source>
</evidence>
<dbReference type="InterPro" id="IPR022896">
    <property type="entry name" value="TrioseP_Isoase_bac/euk"/>
</dbReference>
<comment type="catalytic activity">
    <reaction evidence="8 9">
        <text>D-glyceraldehyde 3-phosphate = dihydroxyacetone phosphate</text>
        <dbReference type="Rhea" id="RHEA:18585"/>
        <dbReference type="ChEBI" id="CHEBI:57642"/>
        <dbReference type="ChEBI" id="CHEBI:59776"/>
        <dbReference type="EC" id="5.3.1.1"/>
    </reaction>
</comment>
<organism evidence="10 11">
    <name type="scientific">Nitrosomonas oligotropha</name>
    <dbReference type="NCBI Taxonomy" id="42354"/>
    <lineage>
        <taxon>Bacteria</taxon>
        <taxon>Pseudomonadati</taxon>
        <taxon>Pseudomonadota</taxon>
        <taxon>Betaproteobacteria</taxon>
        <taxon>Nitrosomonadales</taxon>
        <taxon>Nitrosomonadaceae</taxon>
        <taxon>Nitrosomonas</taxon>
    </lineage>
</organism>
<dbReference type="InterPro" id="IPR000652">
    <property type="entry name" value="Triosephosphate_isomerase"/>
</dbReference>
<keyword evidence="6 8" id="KW-0324">Glycolysis</keyword>
<dbReference type="SUPFAM" id="SSF51351">
    <property type="entry name" value="Triosephosphate isomerase (TIM)"/>
    <property type="match status" value="1"/>
</dbReference>
<evidence type="ECO:0000256" key="3">
    <source>
        <dbReference type="ARBA" id="ARBA00007422"/>
    </source>
</evidence>
<comment type="function">
    <text evidence="8">Involved in the gluconeogenesis. Catalyzes stereospecifically the conversion of dihydroxyacetone phosphate (DHAP) to D-glyceraldehyde-3-phosphate (G3P).</text>
</comment>
<keyword evidence="7 8" id="KW-0413">Isomerase</keyword>
<comment type="pathway">
    <text evidence="1 8 9">Carbohydrate degradation; glycolysis; D-glyceraldehyde 3-phosphate from glycerone phosphate: step 1/1.</text>
</comment>
<dbReference type="CDD" id="cd00311">
    <property type="entry name" value="TIM"/>
    <property type="match status" value="1"/>
</dbReference>
<evidence type="ECO:0000256" key="6">
    <source>
        <dbReference type="ARBA" id="ARBA00023152"/>
    </source>
</evidence>
<comment type="subunit">
    <text evidence="8 9">Homodimer.</text>
</comment>
<dbReference type="InterPro" id="IPR035990">
    <property type="entry name" value="TIM_sf"/>
</dbReference>
<dbReference type="PANTHER" id="PTHR21139:SF42">
    <property type="entry name" value="TRIOSEPHOSPHATE ISOMERASE"/>
    <property type="match status" value="1"/>
</dbReference>
<dbReference type="GO" id="GO:0019563">
    <property type="term" value="P:glycerol catabolic process"/>
    <property type="evidence" value="ECO:0007669"/>
    <property type="project" value="TreeGrafter"/>
</dbReference>
<evidence type="ECO:0000313" key="11">
    <source>
        <dbReference type="Proteomes" id="UP000198814"/>
    </source>
</evidence>
<feature type="active site" description="Electrophile" evidence="8">
    <location>
        <position position="95"/>
    </location>
</feature>
<dbReference type="AlphaFoldDB" id="A0A1H8QV67"/>
<dbReference type="UniPathway" id="UPA00138"/>
<comment type="pathway">
    <text evidence="2">Carbohydrate metabolism; erythritol degradation.</text>
</comment>
<comment type="pathway">
    <text evidence="8 9">Carbohydrate biosynthesis; gluconeogenesis.</text>
</comment>
<dbReference type="Gene3D" id="3.20.20.70">
    <property type="entry name" value="Aldolase class I"/>
    <property type="match status" value="1"/>
</dbReference>
<reference evidence="11" key="1">
    <citation type="submission" date="2016-10" db="EMBL/GenBank/DDBJ databases">
        <authorList>
            <person name="Varghese N."/>
            <person name="Submissions S."/>
        </authorList>
    </citation>
    <scope>NUCLEOTIDE SEQUENCE [LARGE SCALE GENOMIC DNA]</scope>
    <source>
        <strain evidence="11">Nm76</strain>
    </source>
</reference>
<proteinExistence type="inferred from homology"/>
<dbReference type="RefSeq" id="WP_090319198.1">
    <property type="nucleotide sequence ID" value="NZ_FNOE01000012.1"/>
</dbReference>
<gene>
    <name evidence="8" type="primary">tpiA</name>
    <name evidence="10" type="ORF">SAMN05216333_112113</name>
</gene>
<dbReference type="GO" id="GO:0046166">
    <property type="term" value="P:glyceraldehyde-3-phosphate biosynthetic process"/>
    <property type="evidence" value="ECO:0007669"/>
    <property type="project" value="TreeGrafter"/>
</dbReference>
<dbReference type="InterPro" id="IPR013785">
    <property type="entry name" value="Aldolase_TIM"/>
</dbReference>
<dbReference type="STRING" id="42354.SAMN05216333_112113"/>
<dbReference type="PROSITE" id="PS00171">
    <property type="entry name" value="TIM_1"/>
    <property type="match status" value="1"/>
</dbReference>
<accession>A0A1H8QV67</accession>
<evidence type="ECO:0000256" key="5">
    <source>
        <dbReference type="ARBA" id="ARBA00022490"/>
    </source>
</evidence>
<keyword evidence="5 8" id="KW-0963">Cytoplasm</keyword>
<name>A0A1H8QV67_9PROT</name>
<dbReference type="Proteomes" id="UP000198814">
    <property type="component" value="Unassembled WGS sequence"/>
</dbReference>
<dbReference type="NCBIfam" id="TIGR00419">
    <property type="entry name" value="tim"/>
    <property type="match status" value="1"/>
</dbReference>
<evidence type="ECO:0000256" key="2">
    <source>
        <dbReference type="ARBA" id="ARBA00004939"/>
    </source>
</evidence>
<evidence type="ECO:0000256" key="8">
    <source>
        <dbReference type="HAMAP-Rule" id="MF_00147"/>
    </source>
</evidence>
<dbReference type="PROSITE" id="PS51440">
    <property type="entry name" value="TIM_2"/>
    <property type="match status" value="1"/>
</dbReference>
<dbReference type="EMBL" id="FODO01000012">
    <property type="protein sequence ID" value="SEO58082.1"/>
    <property type="molecule type" value="Genomic_DNA"/>
</dbReference>
<dbReference type="GO" id="GO:0006094">
    <property type="term" value="P:gluconeogenesis"/>
    <property type="evidence" value="ECO:0007669"/>
    <property type="project" value="UniProtKB-UniRule"/>
</dbReference>
<dbReference type="Pfam" id="PF00121">
    <property type="entry name" value="TIM"/>
    <property type="match status" value="1"/>
</dbReference>
<dbReference type="HAMAP" id="MF_00147_B">
    <property type="entry name" value="TIM_B"/>
    <property type="match status" value="1"/>
</dbReference>